<feature type="compositionally biased region" description="Acidic residues" evidence="1">
    <location>
        <begin position="162"/>
        <end position="179"/>
    </location>
</feature>
<evidence type="ECO:0000256" key="1">
    <source>
        <dbReference type="SAM" id="MobiDB-lite"/>
    </source>
</evidence>
<dbReference type="OrthoDB" id="3540123at2759"/>
<comment type="caution">
    <text evidence="2">The sequence shown here is derived from an EMBL/GenBank/DDBJ whole genome shotgun (WGS) entry which is preliminary data.</text>
</comment>
<proteinExistence type="predicted"/>
<dbReference type="AlphaFoldDB" id="A0A8H7T0X3"/>
<feature type="region of interest" description="Disordered" evidence="1">
    <location>
        <begin position="155"/>
        <end position="241"/>
    </location>
</feature>
<reference evidence="2" key="1">
    <citation type="submission" date="2021-02" db="EMBL/GenBank/DDBJ databases">
        <title>Genome sequence Cadophora malorum strain M34.</title>
        <authorList>
            <person name="Stefanovic E."/>
            <person name="Vu D."/>
            <person name="Scully C."/>
            <person name="Dijksterhuis J."/>
            <person name="Roader J."/>
            <person name="Houbraken J."/>
        </authorList>
    </citation>
    <scope>NUCLEOTIDE SEQUENCE</scope>
    <source>
        <strain evidence="2">M34</strain>
    </source>
</reference>
<organism evidence="2 3">
    <name type="scientific">Cadophora malorum</name>
    <dbReference type="NCBI Taxonomy" id="108018"/>
    <lineage>
        <taxon>Eukaryota</taxon>
        <taxon>Fungi</taxon>
        <taxon>Dikarya</taxon>
        <taxon>Ascomycota</taxon>
        <taxon>Pezizomycotina</taxon>
        <taxon>Leotiomycetes</taxon>
        <taxon>Helotiales</taxon>
        <taxon>Ploettnerulaceae</taxon>
        <taxon>Cadophora</taxon>
    </lineage>
</organism>
<feature type="compositionally biased region" description="Acidic residues" evidence="1">
    <location>
        <begin position="214"/>
        <end position="239"/>
    </location>
</feature>
<evidence type="ECO:0000313" key="3">
    <source>
        <dbReference type="Proteomes" id="UP000664132"/>
    </source>
</evidence>
<accession>A0A8H7T0X3</accession>
<gene>
    <name evidence="2" type="ORF">IFR04_015656</name>
</gene>
<protein>
    <submittedName>
        <fullName evidence="2">Uncharacterized protein</fullName>
    </submittedName>
</protein>
<evidence type="ECO:0000313" key="2">
    <source>
        <dbReference type="EMBL" id="KAG4411202.1"/>
    </source>
</evidence>
<sequence>MVHDSDTDLERWAERQVLRVESLSKQQVLLELLGIMEGYSYSWHCINEFLQARFDEGSLECSPVDGDVLFEWNNLCDEKRTWEENGCLSVNDAGFNMDCLVNLIILPVQAGLGNEALRLVTSNRDKPGASIAVLGVGPKDSENLRSRAASWFMTDSDTSSLESEDSEYVDDEVETDDEGSEHVGVENLSGGESDEARNEDEAMGTGYGNLSENGFDEGEREDSGESSVETEFEIDDEDVGGLGVQIVDIDDDDDVSDFLL</sequence>
<dbReference type="Proteomes" id="UP000664132">
    <property type="component" value="Unassembled WGS sequence"/>
</dbReference>
<dbReference type="EMBL" id="JAFJYH010000506">
    <property type="protein sequence ID" value="KAG4411202.1"/>
    <property type="molecule type" value="Genomic_DNA"/>
</dbReference>
<name>A0A8H7T0X3_9HELO</name>
<keyword evidence="3" id="KW-1185">Reference proteome</keyword>